<feature type="compositionally biased region" description="Polar residues" evidence="2">
    <location>
        <begin position="216"/>
        <end position="227"/>
    </location>
</feature>
<dbReference type="AlphaFoldDB" id="A0A9Q1JLN0"/>
<evidence type="ECO:0000313" key="3">
    <source>
        <dbReference type="EMBL" id="KAJ8425031.1"/>
    </source>
</evidence>
<reference evidence="3" key="1">
    <citation type="submission" date="2022-04" db="EMBL/GenBank/DDBJ databases">
        <title>Carnegiea gigantea Genome sequencing and assembly v2.</title>
        <authorList>
            <person name="Copetti D."/>
            <person name="Sanderson M.J."/>
            <person name="Burquez A."/>
            <person name="Wojciechowski M.F."/>
        </authorList>
    </citation>
    <scope>NUCLEOTIDE SEQUENCE</scope>
    <source>
        <strain evidence="3">SGP5-SGP5p</strain>
        <tissue evidence="3">Aerial part</tissue>
    </source>
</reference>
<feature type="region of interest" description="Disordered" evidence="2">
    <location>
        <begin position="138"/>
        <end position="227"/>
    </location>
</feature>
<proteinExistence type="inferred from homology"/>
<comment type="similarity">
    <text evidence="1">Belongs to the PPP4R2 family.</text>
</comment>
<dbReference type="InterPro" id="IPR015267">
    <property type="entry name" value="PPP4R2"/>
</dbReference>
<feature type="compositionally biased region" description="Basic and acidic residues" evidence="2">
    <location>
        <begin position="179"/>
        <end position="205"/>
    </location>
</feature>
<evidence type="ECO:0000313" key="4">
    <source>
        <dbReference type="Proteomes" id="UP001153076"/>
    </source>
</evidence>
<feature type="compositionally biased region" description="Polar residues" evidence="2">
    <location>
        <begin position="10"/>
        <end position="27"/>
    </location>
</feature>
<protein>
    <submittedName>
        <fullName evidence="3">Uncharacterized protein</fullName>
    </submittedName>
</protein>
<name>A0A9Q1JLN0_9CARY</name>
<dbReference type="GO" id="GO:0030289">
    <property type="term" value="C:protein phosphatase 4 complex"/>
    <property type="evidence" value="ECO:0007669"/>
    <property type="project" value="InterPro"/>
</dbReference>
<gene>
    <name evidence="3" type="ORF">Cgig2_013299</name>
</gene>
<accession>A0A9Q1JLN0</accession>
<dbReference type="PANTHER" id="PTHR16487">
    <property type="entry name" value="PPP4R2-RELATED PROTEIN"/>
    <property type="match status" value="1"/>
</dbReference>
<comment type="caution">
    <text evidence="3">The sequence shown here is derived from an EMBL/GenBank/DDBJ whole genome shotgun (WGS) entry which is preliminary data.</text>
</comment>
<dbReference type="Proteomes" id="UP001153076">
    <property type="component" value="Unassembled WGS sequence"/>
</dbReference>
<feature type="region of interest" description="Disordered" evidence="2">
    <location>
        <begin position="1"/>
        <end position="43"/>
    </location>
</feature>
<feature type="compositionally biased region" description="Polar residues" evidence="2">
    <location>
        <begin position="165"/>
        <end position="178"/>
    </location>
</feature>
<dbReference type="EMBL" id="JAKOGI010001556">
    <property type="protein sequence ID" value="KAJ8425031.1"/>
    <property type="molecule type" value="Genomic_DNA"/>
</dbReference>
<dbReference type="GO" id="GO:0005634">
    <property type="term" value="C:nucleus"/>
    <property type="evidence" value="ECO:0007669"/>
    <property type="project" value="TreeGrafter"/>
</dbReference>
<organism evidence="3 4">
    <name type="scientific">Carnegiea gigantea</name>
    <dbReference type="NCBI Taxonomy" id="171969"/>
    <lineage>
        <taxon>Eukaryota</taxon>
        <taxon>Viridiplantae</taxon>
        <taxon>Streptophyta</taxon>
        <taxon>Embryophyta</taxon>
        <taxon>Tracheophyta</taxon>
        <taxon>Spermatophyta</taxon>
        <taxon>Magnoliopsida</taxon>
        <taxon>eudicotyledons</taxon>
        <taxon>Gunneridae</taxon>
        <taxon>Pentapetalae</taxon>
        <taxon>Caryophyllales</taxon>
        <taxon>Cactineae</taxon>
        <taxon>Cactaceae</taxon>
        <taxon>Cactoideae</taxon>
        <taxon>Echinocereeae</taxon>
        <taxon>Carnegiea</taxon>
    </lineage>
</organism>
<evidence type="ECO:0000256" key="1">
    <source>
        <dbReference type="ARBA" id="ARBA00009207"/>
    </source>
</evidence>
<keyword evidence="4" id="KW-1185">Reference proteome</keyword>
<dbReference type="GO" id="GO:0019888">
    <property type="term" value="F:protein phosphatase regulator activity"/>
    <property type="evidence" value="ECO:0007669"/>
    <property type="project" value="InterPro"/>
</dbReference>
<dbReference type="GO" id="GO:0005737">
    <property type="term" value="C:cytoplasm"/>
    <property type="evidence" value="ECO:0007669"/>
    <property type="project" value="TreeGrafter"/>
</dbReference>
<dbReference type="OrthoDB" id="341898at2759"/>
<feature type="compositionally biased region" description="Polar residues" evidence="2">
    <location>
        <begin position="138"/>
        <end position="151"/>
    </location>
</feature>
<sequence length="227" mass="25635">MEVPPVENCQPATNSSEDAAPQDQNNDAPELSDANGARESEHKLSAEEVKSVLEIIASTGKFWHDWDELKSMLAFQLKQNTQRPQRMKINKIHLWERVLQSWQKDWTKILLDARTIYPNLSKLALALEKNLLVTSTLTKSTDPYPSSTVQVSRAAEEQLEDVQPQLESQPEAHSNSVENGREPMAAERDEVMSELDARVDDRVTMDMDSFEEIISPSDSNSEPTENS</sequence>
<evidence type="ECO:0000256" key="2">
    <source>
        <dbReference type="SAM" id="MobiDB-lite"/>
    </source>
</evidence>
<dbReference type="PANTHER" id="PTHR16487:SF0">
    <property type="entry name" value="PROTEIN PHOSPHATASE 4 REGULATORY SUBUNIT 2-RELATED"/>
    <property type="match status" value="1"/>
</dbReference>